<dbReference type="InterPro" id="IPR029057">
    <property type="entry name" value="PRTase-like"/>
</dbReference>
<proteinExistence type="inferred from homology"/>
<keyword evidence="3" id="KW-1185">Reference proteome</keyword>
<dbReference type="Gene3D" id="3.40.50.2020">
    <property type="match status" value="1"/>
</dbReference>
<dbReference type="OrthoDB" id="9793412at2"/>
<dbReference type="EMBL" id="FLOB01000005">
    <property type="protein sequence ID" value="SBS32684.1"/>
    <property type="molecule type" value="Genomic_DNA"/>
</dbReference>
<dbReference type="AlphaFoldDB" id="A0A1A8THF7"/>
<dbReference type="CDD" id="cd06223">
    <property type="entry name" value="PRTases_typeI"/>
    <property type="match status" value="1"/>
</dbReference>
<name>A0A1A8THF7_9GAMM</name>
<comment type="similarity">
    <text evidence="1">Belongs to the ComF/GntX family.</text>
</comment>
<reference evidence="2 3" key="1">
    <citation type="submission" date="2016-06" db="EMBL/GenBank/DDBJ databases">
        <authorList>
            <person name="Kjaerup R.B."/>
            <person name="Dalgaard T.S."/>
            <person name="Juul-Madsen H.R."/>
        </authorList>
    </citation>
    <scope>NUCLEOTIDE SEQUENCE [LARGE SCALE GENOMIC DNA]</scope>
    <source>
        <strain evidence="2 3">CECT 8886</strain>
    </source>
</reference>
<sequence length="257" mass="29462">MDWLQLSTSFLSRVYYSIFSNQCSICQAHSKAAICEYCKTGLEYNHHACAVCQRPLPQQQMAQNASQSLCDKCQATPPPYYRCLAPLRYEGTTRVLIQNIKFHQQAHFIQPLMEIVRDYLIAYYSHTTPWPSQLLFVPSHPQRIKERGFCQTQIMANTLCSLLKPTLTSSTPYIASRNPIQKSIHTQAQHTLSRKLRMQNQQGVYQIQEPIEEHVALFDDVMTTGSTLESCAKALQRKGAKRIDIWVIARTPDEKHG</sequence>
<protein>
    <submittedName>
        <fullName evidence="2">DNA utilization protein GntX</fullName>
    </submittedName>
</protein>
<dbReference type="Proteomes" id="UP000092544">
    <property type="component" value="Unassembled WGS sequence"/>
</dbReference>
<dbReference type="InterPro" id="IPR051910">
    <property type="entry name" value="ComF/GntX_DNA_util-trans"/>
</dbReference>
<accession>A0A1A8THF7</accession>
<dbReference type="PANTHER" id="PTHR47505">
    <property type="entry name" value="DNA UTILIZATION PROTEIN YHGH"/>
    <property type="match status" value="1"/>
</dbReference>
<evidence type="ECO:0000313" key="2">
    <source>
        <dbReference type="EMBL" id="SBS32684.1"/>
    </source>
</evidence>
<dbReference type="PANTHER" id="PTHR47505:SF1">
    <property type="entry name" value="DNA UTILIZATION PROTEIN YHGH"/>
    <property type="match status" value="1"/>
</dbReference>
<organism evidence="2 3">
    <name type="scientific">Marinomonas spartinae</name>
    <dbReference type="NCBI Taxonomy" id="1792290"/>
    <lineage>
        <taxon>Bacteria</taxon>
        <taxon>Pseudomonadati</taxon>
        <taxon>Pseudomonadota</taxon>
        <taxon>Gammaproteobacteria</taxon>
        <taxon>Oceanospirillales</taxon>
        <taxon>Oceanospirillaceae</taxon>
        <taxon>Marinomonas</taxon>
    </lineage>
</organism>
<evidence type="ECO:0000256" key="1">
    <source>
        <dbReference type="ARBA" id="ARBA00008007"/>
    </source>
</evidence>
<dbReference type="SUPFAM" id="SSF53271">
    <property type="entry name" value="PRTase-like"/>
    <property type="match status" value="1"/>
</dbReference>
<evidence type="ECO:0000313" key="3">
    <source>
        <dbReference type="Proteomes" id="UP000092544"/>
    </source>
</evidence>
<dbReference type="InterPro" id="IPR000836">
    <property type="entry name" value="PRTase_dom"/>
</dbReference>
<gene>
    <name evidence="2" type="ORF">MSP8886_02516</name>
</gene>
<dbReference type="STRING" id="1792290.MSP8886_02516"/>